<reference evidence="1 2" key="1">
    <citation type="submission" date="2016-07" db="EMBL/GenBank/DDBJ databases">
        <title>Pervasive Adenine N6-methylation of Active Genes in Fungi.</title>
        <authorList>
            <consortium name="DOE Joint Genome Institute"/>
            <person name="Mondo S.J."/>
            <person name="Dannebaum R.O."/>
            <person name="Kuo R.C."/>
            <person name="Labutti K."/>
            <person name="Haridas S."/>
            <person name="Kuo A."/>
            <person name="Salamov A."/>
            <person name="Ahrendt S.R."/>
            <person name="Lipzen A."/>
            <person name="Sullivan W."/>
            <person name="Andreopoulos W.B."/>
            <person name="Clum A."/>
            <person name="Lindquist E."/>
            <person name="Daum C."/>
            <person name="Ramamoorthy G.K."/>
            <person name="Gryganskyi A."/>
            <person name="Culley D."/>
            <person name="Magnuson J.K."/>
            <person name="James T.Y."/>
            <person name="O'Malley M.A."/>
            <person name="Stajich J.E."/>
            <person name="Spatafora J.W."/>
            <person name="Visel A."/>
            <person name="Grigoriev I.V."/>
        </authorList>
    </citation>
    <scope>NUCLEOTIDE SEQUENCE [LARGE SCALE GENOMIC DNA]</scope>
    <source>
        <strain evidence="1 2">JEL800</strain>
    </source>
</reference>
<protein>
    <submittedName>
        <fullName evidence="1">Uncharacterized protein</fullName>
    </submittedName>
</protein>
<name>A0A1Y2BVR8_9FUNG</name>
<dbReference type="AlphaFoldDB" id="A0A1Y2BVR8"/>
<gene>
    <name evidence="1" type="ORF">BCR33DRAFT_422667</name>
</gene>
<proteinExistence type="predicted"/>
<evidence type="ECO:0000313" key="1">
    <source>
        <dbReference type="EMBL" id="ORY38872.1"/>
    </source>
</evidence>
<evidence type="ECO:0000313" key="2">
    <source>
        <dbReference type="Proteomes" id="UP000193642"/>
    </source>
</evidence>
<accession>A0A1Y2BVR8</accession>
<organism evidence="1 2">
    <name type="scientific">Rhizoclosmatium globosum</name>
    <dbReference type="NCBI Taxonomy" id="329046"/>
    <lineage>
        <taxon>Eukaryota</taxon>
        <taxon>Fungi</taxon>
        <taxon>Fungi incertae sedis</taxon>
        <taxon>Chytridiomycota</taxon>
        <taxon>Chytridiomycota incertae sedis</taxon>
        <taxon>Chytridiomycetes</taxon>
        <taxon>Chytridiales</taxon>
        <taxon>Chytriomycetaceae</taxon>
        <taxon>Rhizoclosmatium</taxon>
    </lineage>
</organism>
<dbReference type="EMBL" id="MCGO01000042">
    <property type="protein sequence ID" value="ORY38872.1"/>
    <property type="molecule type" value="Genomic_DNA"/>
</dbReference>
<dbReference type="Proteomes" id="UP000193642">
    <property type="component" value="Unassembled WGS sequence"/>
</dbReference>
<keyword evidence="2" id="KW-1185">Reference proteome</keyword>
<comment type="caution">
    <text evidence="1">The sequence shown here is derived from an EMBL/GenBank/DDBJ whole genome shotgun (WGS) entry which is preliminary data.</text>
</comment>
<sequence>MAKVAAEQAATIAPIAQYVVSGPPKLQQYQQQQQQQPMMMPSGLGGMNSGPPAQKTGLEVSPPLTSTMAPVNGMTNYGGWNQNGYNGIQVMNPPIRQTTVPLGSNFNAIAGVLPTPPQSAISPELELAPLGVHLNRQASAPLAHKAVGRQAPIGRPSALSISSLDGLGSSSTASPILTPLVDHFGPAGQYTSSQFNASSNGLLKKSTASSSFENIPSFNDGFVEPSSLLGGLGAKQLLKPDISRIQQNQAQQQSGMFLGAFNYDQQQQQQQQHQMQQQQQLHHLNMLQQQQQHQQQFQQAQNNHLMQLSHHQQQLAQQQQQFSRGGSDLKGFGFDWEPVDNGKLSSRFSNNGTHGLNSMNYSLSDEFSGVFGENRSQFNGQNPQFQRTVNQMSPPSQSSPIPSVLGLFDKPVSYQSPLTSGRTVGNNGIFQPQQLQQHQQQQQQQQQQSFGVIGQQPLQSSQFFPQSGQGAYKHFG</sequence>